<evidence type="ECO:0000313" key="2">
    <source>
        <dbReference type="EMBL" id="HIW82588.1"/>
    </source>
</evidence>
<comment type="caution">
    <text evidence="2">The sequence shown here is derived from an EMBL/GenBank/DDBJ whole genome shotgun (WGS) entry which is preliminary data.</text>
</comment>
<dbReference type="Gene3D" id="3.30.1490.480">
    <property type="entry name" value="Endolytic murein transglycosylase"/>
    <property type="match status" value="1"/>
</dbReference>
<dbReference type="EMBL" id="DXGH01000073">
    <property type="protein sequence ID" value="HIW82588.1"/>
    <property type="molecule type" value="Genomic_DNA"/>
</dbReference>
<proteinExistence type="predicted"/>
<dbReference type="AlphaFoldDB" id="A0A9D1UCU2"/>
<protein>
    <recommendedName>
        <fullName evidence="4">YceG-like family protein</fullName>
    </recommendedName>
</protein>
<reference evidence="2" key="1">
    <citation type="journal article" date="2021" name="PeerJ">
        <title>Extensive microbial diversity within the chicken gut microbiome revealed by metagenomics and culture.</title>
        <authorList>
            <person name="Gilroy R."/>
            <person name="Ravi A."/>
            <person name="Getino M."/>
            <person name="Pursley I."/>
            <person name="Horton D.L."/>
            <person name="Alikhan N.F."/>
            <person name="Baker D."/>
            <person name="Gharbi K."/>
            <person name="Hall N."/>
            <person name="Watson M."/>
            <person name="Adriaenssens E.M."/>
            <person name="Foster-Nyarko E."/>
            <person name="Jarju S."/>
            <person name="Secka A."/>
            <person name="Antonio M."/>
            <person name="Oren A."/>
            <person name="Chaudhuri R.R."/>
            <person name="La Ragione R."/>
            <person name="Hildebrand F."/>
            <person name="Pallen M.J."/>
        </authorList>
    </citation>
    <scope>NUCLEOTIDE SEQUENCE</scope>
    <source>
        <strain evidence="2">CHK195-6426</strain>
    </source>
</reference>
<evidence type="ECO:0000313" key="3">
    <source>
        <dbReference type="Proteomes" id="UP000824265"/>
    </source>
</evidence>
<reference evidence="2" key="2">
    <citation type="submission" date="2021-04" db="EMBL/GenBank/DDBJ databases">
        <authorList>
            <person name="Gilroy R."/>
        </authorList>
    </citation>
    <scope>NUCLEOTIDE SEQUENCE</scope>
    <source>
        <strain evidence="2">CHK195-6426</strain>
    </source>
</reference>
<dbReference type="Proteomes" id="UP000824265">
    <property type="component" value="Unassembled WGS sequence"/>
</dbReference>
<name>A0A9D1UCU2_9FIRM</name>
<gene>
    <name evidence="2" type="ORF">H9742_13885</name>
</gene>
<feature type="region of interest" description="Disordered" evidence="1">
    <location>
        <begin position="53"/>
        <end position="116"/>
    </location>
</feature>
<accession>A0A9D1UCU2</accession>
<organism evidence="2 3">
    <name type="scientific">Candidatus Acetatifactor stercoripullorum</name>
    <dbReference type="NCBI Taxonomy" id="2838414"/>
    <lineage>
        <taxon>Bacteria</taxon>
        <taxon>Bacillati</taxon>
        <taxon>Bacillota</taxon>
        <taxon>Clostridia</taxon>
        <taxon>Lachnospirales</taxon>
        <taxon>Lachnospiraceae</taxon>
        <taxon>Acetatifactor</taxon>
    </lineage>
</organism>
<sequence length="184" mass="19589">MKYYLRGLGIGMVAAAVLMGAASGRGQTLSDAQIRERAAELGMVESTPAVLSDLETPQSETLPEALPEAGQESRETMEEPPGTQALQPEETETLQSEAAEAQQPEETEALQPEAAPEVSVTIQPGDSSVTVSRMLAEAGLVEDAEAFDRYLCDNGYSKSLRIGTYQIEPGTGEEEIAEIITGKQ</sequence>
<evidence type="ECO:0008006" key="4">
    <source>
        <dbReference type="Google" id="ProtNLM"/>
    </source>
</evidence>
<evidence type="ECO:0000256" key="1">
    <source>
        <dbReference type="SAM" id="MobiDB-lite"/>
    </source>
</evidence>